<dbReference type="PROSITE" id="PS50304">
    <property type="entry name" value="TUDOR"/>
    <property type="match status" value="1"/>
</dbReference>
<protein>
    <recommendedName>
        <fullName evidence="7">Serine/threonine-protein kinase 31</fullName>
    </recommendedName>
</protein>
<comment type="caution">
    <text evidence="5">The sequence shown here is derived from an EMBL/GenBank/DDBJ whole genome shotgun (WGS) entry which is preliminary data.</text>
</comment>
<organism evidence="5 6">
    <name type="scientific">Pyxicephalus adspersus</name>
    <name type="common">African bullfrog</name>
    <dbReference type="NCBI Taxonomy" id="30357"/>
    <lineage>
        <taxon>Eukaryota</taxon>
        <taxon>Metazoa</taxon>
        <taxon>Chordata</taxon>
        <taxon>Craniata</taxon>
        <taxon>Vertebrata</taxon>
        <taxon>Euteleostomi</taxon>
        <taxon>Amphibia</taxon>
        <taxon>Batrachia</taxon>
        <taxon>Anura</taxon>
        <taxon>Neobatrachia</taxon>
        <taxon>Ranoidea</taxon>
        <taxon>Pyxicephalidae</taxon>
        <taxon>Pyxicephalinae</taxon>
        <taxon>Pyxicephalus</taxon>
    </lineage>
</organism>
<dbReference type="SMART" id="SM00220">
    <property type="entry name" value="S_TKc"/>
    <property type="match status" value="1"/>
</dbReference>
<dbReference type="SUPFAM" id="SSF56112">
    <property type="entry name" value="Protein kinase-like (PK-like)"/>
    <property type="match status" value="1"/>
</dbReference>
<dbReference type="AlphaFoldDB" id="A0AAV3ABJ1"/>
<dbReference type="SMART" id="SM00333">
    <property type="entry name" value="TUDOR"/>
    <property type="match status" value="1"/>
</dbReference>
<evidence type="ECO:0000313" key="6">
    <source>
        <dbReference type="Proteomes" id="UP001181693"/>
    </source>
</evidence>
<evidence type="ECO:0000256" key="1">
    <source>
        <dbReference type="SAM" id="Coils"/>
    </source>
</evidence>
<dbReference type="InterPro" id="IPR050621">
    <property type="entry name" value="Tudor_domain_containing"/>
</dbReference>
<dbReference type="SUPFAM" id="SSF50199">
    <property type="entry name" value="Staphylococcal nuclease"/>
    <property type="match status" value="1"/>
</dbReference>
<dbReference type="Pfam" id="PF00567">
    <property type="entry name" value="TUDOR"/>
    <property type="match status" value="1"/>
</dbReference>
<dbReference type="PROSITE" id="PS50011">
    <property type="entry name" value="PROTEIN_KINASE_DOM"/>
    <property type="match status" value="1"/>
</dbReference>
<dbReference type="InterPro" id="IPR011009">
    <property type="entry name" value="Kinase-like_dom_sf"/>
</dbReference>
<dbReference type="Proteomes" id="UP001181693">
    <property type="component" value="Unassembled WGS sequence"/>
</dbReference>
<evidence type="ECO:0000313" key="5">
    <source>
        <dbReference type="EMBL" id="DBA25015.1"/>
    </source>
</evidence>
<dbReference type="SUPFAM" id="SSF63748">
    <property type="entry name" value="Tudor/PWWP/MBT"/>
    <property type="match status" value="1"/>
</dbReference>
<dbReference type="PANTHER" id="PTHR22948">
    <property type="entry name" value="TUDOR DOMAIN CONTAINING PROTEIN"/>
    <property type="match status" value="1"/>
</dbReference>
<dbReference type="InterPro" id="IPR000719">
    <property type="entry name" value="Prot_kinase_dom"/>
</dbReference>
<evidence type="ECO:0000259" key="4">
    <source>
        <dbReference type="PROSITE" id="PS50304"/>
    </source>
</evidence>
<keyword evidence="6" id="KW-1185">Reference proteome</keyword>
<sequence>MDGDSLYKKDDVYVSHVEDAVTFWGQSFNRIREISEISESLATVCPTLSPVFGIPNVDKVYGGMFSADKCWYRCKLQHVVNDEQCAVTYIDYGNSEILNRSDIVELPEHLQMPPVAQKYRLWGLKIHSSSDIEQGLQFLSKMIADKQITMQKKTAYKDGTIVVQVLLDNLDVGEEVVKKGFAERCKLPDSQNGTHKMREVLANHEEIRFPWPSRVVERLPMREPKSLPMFNQCISEQKVSNQHGNHGRSIFKAARLAPQVNGMKDGQRSLDEIKQLKDENRQLRDEKENLLQKLGMLEKHLQTMHLDMKKERELSEQRMNGLEFSLKSAVGKKLKDLTTKIEMLRNLRHDNECMSLADDLLEAVKVVSEEQLSAPSTLYKLEDNWREYYLAQEMIQACMDVVELDLLIDKRNKIQQTLNSSVDSFVVEVEQLPLDERLAKMEKLMHSLKTVYGDSYDCEVSDAIFQEFYEWKQARLLTFNTVRNDTNRSLGIISTWFSNVKQLFDLASTESLQSFDNVEGIDGIMQKADTDISKELEVSLEEPNERERAIIRSTYNRVVKQINKEICLIQAIKSKYLASVEFKMNIVQWINQNPNVDNLIAVKKTIKGLKGQLRWKLLESSNMEESEEYNETVHSALKHEIVELRNKIFYEIQCEQEEYARLRDLVQKWFPELPLMYSDAGILKYMSSGGLLSSSMERILFDAEPMKELSSKRPLLCTEIQDKKVLLKGYSVGADTEEQVIVRAAEYHEAWMLQKEESGIMELLYLFFCKTDPMVYLMVPFYPGESLSTVQTISPLNSYETVKVMSGVAQGMQTLHAANIIIGSLHENNVFAVNRERGIIGDFDFTRDAEHRSSATSICFPLWTAPELKAGQSASAATDVYTFGMLLLWLCIGSKDIPFKSNGTPDLQNINVDVKAKHLLSSLLCCGDRMEAKQIKVHEYFVMAKDDDIPLPEKDDEEFEDSPADFA</sequence>
<dbReference type="Gene3D" id="2.40.50.90">
    <property type="match status" value="1"/>
</dbReference>
<feature type="compositionally biased region" description="Acidic residues" evidence="2">
    <location>
        <begin position="954"/>
        <end position="967"/>
    </location>
</feature>
<dbReference type="FunFam" id="1.10.510.10:FF:000518">
    <property type="entry name" value="serine/threonine-protein kinase 31 isoform X1"/>
    <property type="match status" value="1"/>
</dbReference>
<evidence type="ECO:0000256" key="2">
    <source>
        <dbReference type="SAM" id="MobiDB-lite"/>
    </source>
</evidence>
<proteinExistence type="predicted"/>
<dbReference type="FunFam" id="2.30.30.140:FF:000018">
    <property type="entry name" value="Serine/threonine-protein kinase 31"/>
    <property type="match status" value="1"/>
</dbReference>
<feature type="coiled-coil region" evidence="1">
    <location>
        <begin position="266"/>
        <end position="300"/>
    </location>
</feature>
<name>A0AAV3ABJ1_PYXAD</name>
<dbReference type="InterPro" id="IPR035437">
    <property type="entry name" value="SNase_OB-fold_sf"/>
</dbReference>
<feature type="domain" description="Tudor" evidence="4">
    <location>
        <begin position="54"/>
        <end position="113"/>
    </location>
</feature>
<keyword evidence="1" id="KW-0175">Coiled coil</keyword>
<dbReference type="Gene3D" id="1.10.510.10">
    <property type="entry name" value="Transferase(Phosphotransferase) domain 1"/>
    <property type="match status" value="1"/>
</dbReference>
<dbReference type="Gene3D" id="2.30.30.140">
    <property type="match status" value="1"/>
</dbReference>
<evidence type="ECO:0000259" key="3">
    <source>
        <dbReference type="PROSITE" id="PS50011"/>
    </source>
</evidence>
<feature type="domain" description="Protein kinase" evidence="3">
    <location>
        <begin position="680"/>
        <end position="967"/>
    </location>
</feature>
<dbReference type="GO" id="GO:0004672">
    <property type="term" value="F:protein kinase activity"/>
    <property type="evidence" value="ECO:0007669"/>
    <property type="project" value="InterPro"/>
</dbReference>
<gene>
    <name evidence="5" type="ORF">GDO54_012588</name>
</gene>
<dbReference type="EMBL" id="DYDO01000005">
    <property type="protein sequence ID" value="DBA25015.1"/>
    <property type="molecule type" value="Genomic_DNA"/>
</dbReference>
<accession>A0AAV3ABJ1</accession>
<dbReference type="GO" id="GO:0005524">
    <property type="term" value="F:ATP binding"/>
    <property type="evidence" value="ECO:0007669"/>
    <property type="project" value="InterPro"/>
</dbReference>
<reference evidence="5" key="1">
    <citation type="thesis" date="2020" institute="ProQuest LLC" country="789 East Eisenhower Parkway, Ann Arbor, MI, USA">
        <title>Comparative Genomics and Chromosome Evolution.</title>
        <authorList>
            <person name="Mudd A.B."/>
        </authorList>
    </citation>
    <scope>NUCLEOTIDE SEQUENCE</scope>
    <source>
        <strain evidence="5">1538</strain>
        <tissue evidence="5">Blood</tissue>
    </source>
</reference>
<dbReference type="InterPro" id="IPR047383">
    <property type="entry name" value="Tudor_TDRD8"/>
</dbReference>
<evidence type="ECO:0008006" key="7">
    <source>
        <dbReference type="Google" id="ProtNLM"/>
    </source>
</evidence>
<dbReference type="Pfam" id="PF00069">
    <property type="entry name" value="Pkinase"/>
    <property type="match status" value="1"/>
</dbReference>
<dbReference type="CDD" id="cd20430">
    <property type="entry name" value="Tudor_TDRD8"/>
    <property type="match status" value="1"/>
</dbReference>
<dbReference type="InterPro" id="IPR002999">
    <property type="entry name" value="Tudor"/>
</dbReference>
<dbReference type="PANTHER" id="PTHR22948:SF73">
    <property type="entry name" value="SERINE_THREONINE-PROTEIN KINASE 31"/>
    <property type="match status" value="1"/>
</dbReference>
<feature type="region of interest" description="Disordered" evidence="2">
    <location>
        <begin position="948"/>
        <end position="967"/>
    </location>
</feature>